<dbReference type="Gene3D" id="3.30.1490.20">
    <property type="entry name" value="ATP-grasp fold, A domain"/>
    <property type="match status" value="1"/>
</dbReference>
<comment type="catalytic activity">
    <reaction evidence="13 14">
        <text>2 D-alanine + ATP = D-alanyl-D-alanine + ADP + phosphate + H(+)</text>
        <dbReference type="Rhea" id="RHEA:11224"/>
        <dbReference type="ChEBI" id="CHEBI:15378"/>
        <dbReference type="ChEBI" id="CHEBI:30616"/>
        <dbReference type="ChEBI" id="CHEBI:43474"/>
        <dbReference type="ChEBI" id="CHEBI:57416"/>
        <dbReference type="ChEBI" id="CHEBI:57822"/>
        <dbReference type="ChEBI" id="CHEBI:456216"/>
        <dbReference type="EC" id="6.3.2.4"/>
    </reaction>
</comment>
<keyword evidence="11 14" id="KW-0573">Peptidoglycan synthesis</keyword>
<comment type="pathway">
    <text evidence="14">Cell wall biogenesis; peptidoglycan biosynthesis.</text>
</comment>
<comment type="function">
    <text evidence="2 14">Cell wall formation.</text>
</comment>
<dbReference type="KEGG" id="rmb:K529_009905"/>
<dbReference type="UniPathway" id="UPA00219"/>
<evidence type="ECO:0000256" key="6">
    <source>
        <dbReference type="ARBA" id="ARBA00022490"/>
    </source>
</evidence>
<protein>
    <recommendedName>
        <fullName evidence="5 14">D-alanine--D-alanine ligase</fullName>
        <ecNumber evidence="5 14">6.3.2.4</ecNumber>
    </recommendedName>
    <alternativeName>
        <fullName evidence="14">D-Ala-D-Ala ligase</fullName>
    </alternativeName>
    <alternativeName>
        <fullName evidence="14">D-alanylalanine synthetase</fullName>
    </alternativeName>
</protein>
<dbReference type="InterPro" id="IPR013815">
    <property type="entry name" value="ATP_grasp_subdomain_1"/>
</dbReference>
<evidence type="ECO:0000256" key="13">
    <source>
        <dbReference type="ARBA" id="ARBA00047614"/>
    </source>
</evidence>
<dbReference type="PROSITE" id="PS50975">
    <property type="entry name" value="ATP_GRASP"/>
    <property type="match status" value="1"/>
</dbReference>
<dbReference type="SUPFAM" id="SSF52440">
    <property type="entry name" value="PreATP-grasp domain"/>
    <property type="match status" value="1"/>
</dbReference>
<dbReference type="HAMAP" id="MF_00047">
    <property type="entry name" value="Dala_Dala_lig"/>
    <property type="match status" value="1"/>
</dbReference>
<dbReference type="InterPro" id="IPR011127">
    <property type="entry name" value="Dala_Dala_lig_N"/>
</dbReference>
<reference evidence="19 20" key="1">
    <citation type="journal article" date="2016" name="ISME J.">
        <title>Global occurrence and heterogeneity of the Roseobacter-clade species Ruegeria mobilis.</title>
        <authorList>
            <person name="Sonnenschein E."/>
            <person name="Gram L."/>
        </authorList>
    </citation>
    <scope>NUCLEOTIDE SEQUENCE [LARGE SCALE GENOMIC DNA]</scope>
    <source>
        <strain evidence="19 20">F1926</strain>
    </source>
</reference>
<dbReference type="InterPro" id="IPR000291">
    <property type="entry name" value="D-Ala_lig_Van_CS"/>
</dbReference>
<keyword evidence="7 14" id="KW-0436">Ligase</keyword>
<comment type="cofactor">
    <cofactor evidence="16">
        <name>Mg(2+)</name>
        <dbReference type="ChEBI" id="CHEBI:18420"/>
    </cofactor>
    <cofactor evidence="16">
        <name>Mn(2+)</name>
        <dbReference type="ChEBI" id="CHEBI:29035"/>
    </cofactor>
    <text evidence="16">Binds 2 magnesium or manganese ions per subunit.</text>
</comment>
<dbReference type="NCBIfam" id="TIGR01205">
    <property type="entry name" value="D_ala_D_alaTIGR"/>
    <property type="match status" value="1"/>
</dbReference>
<dbReference type="GO" id="GO:0005737">
    <property type="term" value="C:cytoplasm"/>
    <property type="evidence" value="ECO:0007669"/>
    <property type="project" value="UniProtKB-SubCell"/>
</dbReference>
<dbReference type="PIRSF" id="PIRSF039102">
    <property type="entry name" value="Ddl/VanB"/>
    <property type="match status" value="1"/>
</dbReference>
<dbReference type="OrthoDB" id="9813261at2"/>
<proteinExistence type="inferred from homology"/>
<dbReference type="InterPro" id="IPR016185">
    <property type="entry name" value="PreATP-grasp_dom_sf"/>
</dbReference>
<dbReference type="PROSITE" id="PS00843">
    <property type="entry name" value="DALA_DALA_LIGASE_1"/>
    <property type="match status" value="1"/>
</dbReference>
<dbReference type="GO" id="GO:0008716">
    <property type="term" value="F:D-alanine-D-alanine ligase activity"/>
    <property type="evidence" value="ECO:0007669"/>
    <property type="project" value="UniProtKB-UniRule"/>
</dbReference>
<keyword evidence="6 14" id="KW-0963">Cytoplasm</keyword>
<dbReference type="InterPro" id="IPR011761">
    <property type="entry name" value="ATP-grasp"/>
</dbReference>
<dbReference type="PANTHER" id="PTHR23132:SF23">
    <property type="entry name" value="D-ALANINE--D-ALANINE LIGASE B"/>
    <property type="match status" value="1"/>
</dbReference>
<evidence type="ECO:0000256" key="14">
    <source>
        <dbReference type="HAMAP-Rule" id="MF_00047"/>
    </source>
</evidence>
<accession>A0A1B1A3C1</accession>
<evidence type="ECO:0000259" key="18">
    <source>
        <dbReference type="PROSITE" id="PS50975"/>
    </source>
</evidence>
<dbReference type="GO" id="GO:0009252">
    <property type="term" value="P:peptidoglycan biosynthetic process"/>
    <property type="evidence" value="ECO:0007669"/>
    <property type="project" value="UniProtKB-UniRule"/>
</dbReference>
<keyword evidence="10 14" id="KW-0133">Cell shape</keyword>
<dbReference type="PANTHER" id="PTHR23132">
    <property type="entry name" value="D-ALANINE--D-ALANINE LIGASE"/>
    <property type="match status" value="1"/>
</dbReference>
<evidence type="ECO:0000256" key="16">
    <source>
        <dbReference type="PIRSR" id="PIRSR039102-3"/>
    </source>
</evidence>
<dbReference type="Pfam" id="PF01820">
    <property type="entry name" value="Dala_Dala_lig_N"/>
    <property type="match status" value="1"/>
</dbReference>
<evidence type="ECO:0000256" key="9">
    <source>
        <dbReference type="ARBA" id="ARBA00022840"/>
    </source>
</evidence>
<dbReference type="PROSITE" id="PS00844">
    <property type="entry name" value="DALA_DALA_LIGASE_2"/>
    <property type="match status" value="1"/>
</dbReference>
<feature type="binding site" evidence="16">
    <location>
        <position position="255"/>
    </location>
    <ligand>
        <name>Mg(2+)</name>
        <dbReference type="ChEBI" id="CHEBI:18420"/>
        <label>2</label>
    </ligand>
</feature>
<dbReference type="STRING" id="1265309.K529_009905"/>
<evidence type="ECO:0000256" key="12">
    <source>
        <dbReference type="ARBA" id="ARBA00023316"/>
    </source>
</evidence>
<dbReference type="Gene3D" id="3.30.470.20">
    <property type="entry name" value="ATP-grasp fold, B domain"/>
    <property type="match status" value="1"/>
</dbReference>
<feature type="active site" evidence="15">
    <location>
        <position position="9"/>
    </location>
</feature>
<evidence type="ECO:0000256" key="17">
    <source>
        <dbReference type="PROSITE-ProRule" id="PRU00409"/>
    </source>
</evidence>
<evidence type="ECO:0000256" key="10">
    <source>
        <dbReference type="ARBA" id="ARBA00022960"/>
    </source>
</evidence>
<keyword evidence="16" id="KW-0460">Magnesium</keyword>
<dbReference type="InterPro" id="IPR005905">
    <property type="entry name" value="D_ala_D_ala"/>
</dbReference>
<evidence type="ECO:0000256" key="5">
    <source>
        <dbReference type="ARBA" id="ARBA00012216"/>
    </source>
</evidence>
<keyword evidence="16" id="KW-0479">Metal-binding</keyword>
<evidence type="ECO:0000256" key="1">
    <source>
        <dbReference type="ARBA" id="ARBA00001936"/>
    </source>
</evidence>
<dbReference type="Pfam" id="PF07478">
    <property type="entry name" value="Dala_Dala_lig_C"/>
    <property type="match status" value="1"/>
</dbReference>
<evidence type="ECO:0000256" key="2">
    <source>
        <dbReference type="ARBA" id="ARBA00003921"/>
    </source>
</evidence>
<name>A0A1B1A3C1_9RHOB</name>
<feature type="binding site" evidence="16">
    <location>
        <position position="257"/>
    </location>
    <ligand>
        <name>Mg(2+)</name>
        <dbReference type="ChEBI" id="CHEBI:18420"/>
        <label>2</label>
    </ligand>
</feature>
<evidence type="ECO:0000256" key="3">
    <source>
        <dbReference type="ARBA" id="ARBA00004496"/>
    </source>
</evidence>
<evidence type="ECO:0000256" key="4">
    <source>
        <dbReference type="ARBA" id="ARBA00010871"/>
    </source>
</evidence>
<feature type="binding site" evidence="16">
    <location>
        <position position="255"/>
    </location>
    <ligand>
        <name>Mg(2+)</name>
        <dbReference type="ChEBI" id="CHEBI:18420"/>
        <label>1</label>
    </ligand>
</feature>
<evidence type="ECO:0000256" key="7">
    <source>
        <dbReference type="ARBA" id="ARBA00022598"/>
    </source>
</evidence>
<keyword evidence="9 17" id="KW-0067">ATP-binding</keyword>
<dbReference type="EC" id="6.3.2.4" evidence="5 14"/>
<keyword evidence="16" id="KW-0464">Manganese</keyword>
<feature type="active site" evidence="15">
    <location>
        <position position="266"/>
    </location>
</feature>
<dbReference type="InterPro" id="IPR011095">
    <property type="entry name" value="Dala_Dala_lig_C"/>
</dbReference>
<evidence type="ECO:0000313" key="19">
    <source>
        <dbReference type="EMBL" id="ANP41075.1"/>
    </source>
</evidence>
<dbReference type="GO" id="GO:0005524">
    <property type="term" value="F:ATP binding"/>
    <property type="evidence" value="ECO:0007669"/>
    <property type="project" value="UniProtKB-UniRule"/>
</dbReference>
<comment type="cofactor">
    <cofactor evidence="1">
        <name>Mn(2+)</name>
        <dbReference type="ChEBI" id="CHEBI:29035"/>
    </cofactor>
</comment>
<feature type="domain" description="ATP-grasp" evidence="18">
    <location>
        <begin position="95"/>
        <end position="288"/>
    </location>
</feature>
<dbReference type="GO" id="GO:0071555">
    <property type="term" value="P:cell wall organization"/>
    <property type="evidence" value="ECO:0007669"/>
    <property type="project" value="UniProtKB-KW"/>
</dbReference>
<evidence type="ECO:0000256" key="11">
    <source>
        <dbReference type="ARBA" id="ARBA00022984"/>
    </source>
</evidence>
<dbReference type="Proteomes" id="UP000013243">
    <property type="component" value="Chromosome"/>
</dbReference>
<dbReference type="Gene3D" id="3.40.50.20">
    <property type="match status" value="1"/>
</dbReference>
<sequence>MLMGGPSAEREVSLSTGRECARALRGEGYEVAEVDAGPDLVAQLKDIKPDVVFNALHGRWGEDGCVQGILEWLRIPYTHSGVLASALAMDKERSKAAYRIAGLPVVDSVLASKDEVMAGHVITPPYVVKPNNEGSSVGIYIVHEAANSPPQLSDEMPAQVMVETYAPGREMTVTVMGDRALCVTDILTDGWYDYEAKYATGGSRHVLPADVPEEITKLCLDYAARAHDVLGCRGISRTDFRWDEARGAEGLVLLETNTQPGMTPTSLSPEQAEHCGITFGQLCAWLVEDASCER</sequence>
<evidence type="ECO:0000256" key="8">
    <source>
        <dbReference type="ARBA" id="ARBA00022741"/>
    </source>
</evidence>
<dbReference type="EMBL" id="CP015230">
    <property type="protein sequence ID" value="ANP41075.1"/>
    <property type="molecule type" value="Genomic_DNA"/>
</dbReference>
<keyword evidence="12 14" id="KW-0961">Cell wall biogenesis/degradation</keyword>
<dbReference type="GeneID" id="28250147"/>
<organism evidence="19 20">
    <name type="scientific">Tritonibacter mobilis F1926</name>
    <dbReference type="NCBI Taxonomy" id="1265309"/>
    <lineage>
        <taxon>Bacteria</taxon>
        <taxon>Pseudomonadati</taxon>
        <taxon>Pseudomonadota</taxon>
        <taxon>Alphaproteobacteria</taxon>
        <taxon>Rhodobacterales</taxon>
        <taxon>Paracoccaceae</taxon>
        <taxon>Tritonibacter</taxon>
    </lineage>
</organism>
<gene>
    <name evidence="14" type="primary">ddl</name>
    <name evidence="19" type="ORF">K529_009905</name>
</gene>
<keyword evidence="8 17" id="KW-0547">Nucleotide-binding</keyword>
<dbReference type="AlphaFoldDB" id="A0A1B1A3C1"/>
<feature type="active site" evidence="15">
    <location>
        <position position="135"/>
    </location>
</feature>
<dbReference type="GO" id="GO:0008360">
    <property type="term" value="P:regulation of cell shape"/>
    <property type="evidence" value="ECO:0007669"/>
    <property type="project" value="UniProtKB-KW"/>
</dbReference>
<evidence type="ECO:0000313" key="20">
    <source>
        <dbReference type="Proteomes" id="UP000013243"/>
    </source>
</evidence>
<dbReference type="RefSeq" id="WP_005617983.1">
    <property type="nucleotide sequence ID" value="NZ_CP015230.1"/>
</dbReference>
<dbReference type="GO" id="GO:0046872">
    <property type="term" value="F:metal ion binding"/>
    <property type="evidence" value="ECO:0007669"/>
    <property type="project" value="UniProtKB-KW"/>
</dbReference>
<feature type="binding site" evidence="16">
    <location>
        <position position="239"/>
    </location>
    <ligand>
        <name>Mg(2+)</name>
        <dbReference type="ChEBI" id="CHEBI:18420"/>
        <label>1</label>
    </ligand>
</feature>
<dbReference type="SUPFAM" id="SSF56059">
    <property type="entry name" value="Glutathione synthetase ATP-binding domain-like"/>
    <property type="match status" value="1"/>
</dbReference>
<dbReference type="NCBIfam" id="NF002378">
    <property type="entry name" value="PRK01372.1"/>
    <property type="match status" value="1"/>
</dbReference>
<comment type="similarity">
    <text evidence="4 14">Belongs to the D-alanine--D-alanine ligase family.</text>
</comment>
<comment type="subcellular location">
    <subcellularLocation>
        <location evidence="3 14">Cytoplasm</location>
    </subcellularLocation>
</comment>
<evidence type="ECO:0000256" key="15">
    <source>
        <dbReference type="PIRSR" id="PIRSR039102-1"/>
    </source>
</evidence>